<evidence type="ECO:0000259" key="3">
    <source>
        <dbReference type="Pfam" id="PF07250"/>
    </source>
</evidence>
<sequence length="909" mass="97531">MKPLAHGRYLGWALCAWVLCLGAMAGAQTADPSVVGQWGPVKEWPVPAVHAHLLPTGKVLFFSEWDAGDDGPYLWDPTVDRLQQLTPPGFNIFCAGHSFLADGRLLIAGGHIMDDHGLPDAVLFDPFTLQWTRLPDMDKGRWYPTNTTLPNGEVLVVAGGTEDGVANTIPEVWSPATNSWRKLTGASRLLPYYPWMFVAPNGQVLMVGAEATSQWLSTSGTGAWSPGPRSRYGHKRGYGSAVMYDVGKVMIIGGDSPPTNSAEVIDLNQATPAWRAVAPMSYVRRQHNTTLLPDGTVLVTGGHSGAVLDDPGSPRYETELWNPRTETWSQLASMGAYRGYHGVTVLLPDGRVLSAGSRRVKTMQVFSPPYLFKGERPVILSAPETFGYGQGFTVSTNRAESITQVTLVRLPSVTHAFDENQRFLRMAFRAGSGNLSVTAPSSPNVAPPGHYMMFLVDGRGVPSVAKIIRLGGPVTPPPPPPPPPPGEKVVVGFGSSWKYDDRNVDPGAAWVSPGYDDSGWRVGAAQLGYGDGDEKTVLRKTVPLQPSVYFRKTFVVDGVVEAAALEVLFDDGLAVWVNGRQVYSRNVGSTAHSAYATASGENSRAEASLPPDAFVKGTNTLAVMVKQSSSSSSDVSFDLELSLSVSGGDDPTASLKVERPNGGERFQAGTAERIQWLGHGEGSESVDLEYSTDGGGTWKSIARGVADTGSYDWLVPAEASTNALVRITDSRMSEVRDVSDAPFTLSNAATYVAIAFGGSWRFDDGNVDPGPAWTSASFDDSAWRSGPGQLGYGDSDEHTVLRRTRPAQPSVYFRKKLTLPDTAVGARLKVLHDDGFVLWVNGRPVTSRNVGSTAHSAYATASGENSLYEADIDASAFVAGENTLAVMVKQRSADSSDVSFDLELRITRP</sequence>
<dbReference type="SMART" id="SM00612">
    <property type="entry name" value="Kelch"/>
    <property type="match status" value="3"/>
</dbReference>
<dbReference type="Gene3D" id="2.60.40.10">
    <property type="entry name" value="Immunoglobulins"/>
    <property type="match status" value="1"/>
</dbReference>
<organism evidence="5 6">
    <name type="scientific">Archangium lansingense</name>
    <dbReference type="NCBI Taxonomy" id="2995310"/>
    <lineage>
        <taxon>Bacteria</taxon>
        <taxon>Pseudomonadati</taxon>
        <taxon>Myxococcota</taxon>
        <taxon>Myxococcia</taxon>
        <taxon>Myxococcales</taxon>
        <taxon>Cystobacterineae</taxon>
        <taxon>Archangiaceae</taxon>
        <taxon>Archangium</taxon>
    </lineage>
</organism>
<feature type="signal peptide" evidence="2">
    <location>
        <begin position="1"/>
        <end position="25"/>
    </location>
</feature>
<evidence type="ECO:0000256" key="2">
    <source>
        <dbReference type="SAM" id="SignalP"/>
    </source>
</evidence>
<feature type="chain" id="PRO_5045879047" evidence="2">
    <location>
        <begin position="26"/>
        <end position="909"/>
    </location>
</feature>
<dbReference type="InterPro" id="IPR014756">
    <property type="entry name" value="Ig_E-set"/>
</dbReference>
<dbReference type="Gene3D" id="2.130.10.80">
    <property type="entry name" value="Galactose oxidase/kelch, beta-propeller"/>
    <property type="match status" value="1"/>
</dbReference>
<name>A0ABT4AKX3_9BACT</name>
<dbReference type="RefSeq" id="WP_267540399.1">
    <property type="nucleotide sequence ID" value="NZ_JAPNKA010000001.1"/>
</dbReference>
<reference evidence="5 6" key="1">
    <citation type="submission" date="2022-11" db="EMBL/GenBank/DDBJ databases">
        <title>Minimal conservation of predation-associated metabolite biosynthetic gene clusters underscores biosynthetic potential of Myxococcota including descriptions for ten novel species: Archangium lansinium sp. nov., Myxococcus landrumus sp. nov., Nannocystis bai.</title>
        <authorList>
            <person name="Ahearne A."/>
            <person name="Stevens C."/>
            <person name="Phillips K."/>
        </authorList>
    </citation>
    <scope>NUCLEOTIDE SEQUENCE [LARGE SCALE GENOMIC DNA]</scope>
    <source>
        <strain evidence="5 6">MIWBW</strain>
    </source>
</reference>
<protein>
    <submittedName>
        <fullName evidence="5">DUF1929 domain-containing protein</fullName>
    </submittedName>
</protein>
<dbReference type="PANTHER" id="PTHR32208:SF21">
    <property type="entry name" value="LOW QUALITY PROTEIN: ALDEHYDE OXIDASE GLOX-LIKE"/>
    <property type="match status" value="1"/>
</dbReference>
<dbReference type="InterPro" id="IPR013783">
    <property type="entry name" value="Ig-like_fold"/>
</dbReference>
<dbReference type="PANTHER" id="PTHR32208">
    <property type="entry name" value="SECRETED PROTEIN-RELATED"/>
    <property type="match status" value="1"/>
</dbReference>
<accession>A0ABT4AKX3</accession>
<comment type="caution">
    <text evidence="5">The sequence shown here is derived from an EMBL/GenBank/DDBJ whole genome shotgun (WGS) entry which is preliminary data.</text>
</comment>
<dbReference type="InterPro" id="IPR011043">
    <property type="entry name" value="Gal_Oxase/kelch_b-propeller"/>
</dbReference>
<feature type="domain" description="Galactose oxidase-like Early set" evidence="4">
    <location>
        <begin position="376"/>
        <end position="469"/>
    </location>
</feature>
<dbReference type="Gene3D" id="2.60.120.260">
    <property type="entry name" value="Galactose-binding domain-like"/>
    <property type="match status" value="2"/>
</dbReference>
<dbReference type="Proteomes" id="UP001207654">
    <property type="component" value="Unassembled WGS sequence"/>
</dbReference>
<dbReference type="InterPro" id="IPR015202">
    <property type="entry name" value="GO-like_E_set"/>
</dbReference>
<feature type="domain" description="Glyoxal oxidase N-terminal" evidence="3">
    <location>
        <begin position="91"/>
        <end position="360"/>
    </location>
</feature>
<dbReference type="SUPFAM" id="SSF50965">
    <property type="entry name" value="Galactose oxidase, central domain"/>
    <property type="match status" value="1"/>
</dbReference>
<proteinExistence type="predicted"/>
<dbReference type="SUPFAM" id="SSF49785">
    <property type="entry name" value="Galactose-binding domain-like"/>
    <property type="match status" value="2"/>
</dbReference>
<evidence type="ECO:0000313" key="6">
    <source>
        <dbReference type="Proteomes" id="UP001207654"/>
    </source>
</evidence>
<evidence type="ECO:0000259" key="4">
    <source>
        <dbReference type="Pfam" id="PF09118"/>
    </source>
</evidence>
<dbReference type="InterPro" id="IPR008979">
    <property type="entry name" value="Galactose-bd-like_sf"/>
</dbReference>
<dbReference type="Pfam" id="PF09118">
    <property type="entry name" value="GO-like_E_set"/>
    <property type="match status" value="1"/>
</dbReference>
<dbReference type="Pfam" id="PF07250">
    <property type="entry name" value="Glyoxal_oxid_N"/>
    <property type="match status" value="1"/>
</dbReference>
<gene>
    <name evidence="5" type="ORF">OV287_45945</name>
</gene>
<evidence type="ECO:0000313" key="5">
    <source>
        <dbReference type="EMBL" id="MCY1081814.1"/>
    </source>
</evidence>
<evidence type="ECO:0000256" key="1">
    <source>
        <dbReference type="ARBA" id="ARBA00022729"/>
    </source>
</evidence>
<dbReference type="InterPro" id="IPR009880">
    <property type="entry name" value="Glyoxal_oxidase_N"/>
</dbReference>
<dbReference type="CDD" id="cd02851">
    <property type="entry name" value="E_set_GO_C"/>
    <property type="match status" value="1"/>
</dbReference>
<dbReference type="EMBL" id="JAPNKA010000001">
    <property type="protein sequence ID" value="MCY1081814.1"/>
    <property type="molecule type" value="Genomic_DNA"/>
</dbReference>
<dbReference type="SUPFAM" id="SSF81296">
    <property type="entry name" value="E set domains"/>
    <property type="match status" value="1"/>
</dbReference>
<dbReference type="InterPro" id="IPR037293">
    <property type="entry name" value="Gal_Oxidase_central_sf"/>
</dbReference>
<keyword evidence="1 2" id="KW-0732">Signal</keyword>
<dbReference type="InterPro" id="IPR006652">
    <property type="entry name" value="Kelch_1"/>
</dbReference>
<keyword evidence="6" id="KW-1185">Reference proteome</keyword>